<sequence>MYPVPGGVFTSYSAAIAGRKNIQINFIIGKGEIGLGRGETRRGLLEASLTLEASLSLTVFIFAVIILAMPMEMLDTQRKIQTVLETTARELSQYAYIFYRRTEGEELRDTDGTDSLVTAELFAEGAVRAFLEVKIREAAGPGRISGLDLSGTEITKNGEEINLRAKYRLMLPFRVFVLDSVPAASVSFKRGWIGSEGGRNSQGGAEADKSERMVFIGRTGTRYHLSPDCHYISNDISSLDYDTVKDKLSISQSHYKPCSICGSAAVSGTTVYIMPNGKYFHSRPDCTSIAYYVKKVPLSEVEHLGACSYCGTFHTPPQASGRVGGCVYESFVPGEDCHGVGLRAKIKSAEHTPDL</sequence>
<accession>A0A6N3GQB3</accession>
<keyword evidence="1" id="KW-0472">Membrane</keyword>
<keyword evidence="1" id="KW-1133">Transmembrane helix</keyword>
<name>A0A6N3GQB3_CLOSY</name>
<evidence type="ECO:0000313" key="2">
    <source>
        <dbReference type="EMBL" id="VYU66535.1"/>
    </source>
</evidence>
<evidence type="ECO:0000256" key="1">
    <source>
        <dbReference type="SAM" id="Phobius"/>
    </source>
</evidence>
<dbReference type="EMBL" id="CACRUA010000036">
    <property type="protein sequence ID" value="VYU66535.1"/>
    <property type="molecule type" value="Genomic_DNA"/>
</dbReference>
<dbReference type="AlphaFoldDB" id="A0A6N3GQB3"/>
<keyword evidence="1" id="KW-0812">Transmembrane</keyword>
<gene>
    <name evidence="2" type="ORF">CSLFYP84_03217</name>
</gene>
<organism evidence="2">
    <name type="scientific">Clostridium symbiosum</name>
    <name type="common">Bacteroides symbiosus</name>
    <dbReference type="NCBI Taxonomy" id="1512"/>
    <lineage>
        <taxon>Bacteria</taxon>
        <taxon>Bacillati</taxon>
        <taxon>Bacillota</taxon>
        <taxon>Clostridia</taxon>
        <taxon>Lachnospirales</taxon>
        <taxon>Lachnospiraceae</taxon>
        <taxon>Otoolea</taxon>
    </lineage>
</organism>
<proteinExistence type="predicted"/>
<feature type="transmembrane region" description="Helical" evidence="1">
    <location>
        <begin position="49"/>
        <end position="69"/>
    </location>
</feature>
<reference evidence="2" key="1">
    <citation type="submission" date="2019-11" db="EMBL/GenBank/DDBJ databases">
        <authorList>
            <person name="Feng L."/>
        </authorList>
    </citation>
    <scope>NUCLEOTIDE SEQUENCE</scope>
    <source>
        <strain evidence="2">CsymbiosumLFYP84</strain>
    </source>
</reference>
<protein>
    <submittedName>
        <fullName evidence="2">Uncharacterized protein</fullName>
    </submittedName>
</protein>